<comment type="caution">
    <text evidence="3">The sequence shown here is derived from an EMBL/GenBank/DDBJ whole genome shotgun (WGS) entry which is preliminary data.</text>
</comment>
<dbReference type="InterPro" id="IPR012379">
    <property type="entry name" value="LytTR_MHYE"/>
</dbReference>
<feature type="transmembrane region" description="Helical" evidence="1">
    <location>
        <begin position="89"/>
        <end position="113"/>
    </location>
</feature>
<keyword evidence="1" id="KW-0472">Membrane</keyword>
<dbReference type="InterPro" id="IPR046947">
    <property type="entry name" value="LytR-like"/>
</dbReference>
<dbReference type="Proteomes" id="UP001597349">
    <property type="component" value="Unassembled WGS sequence"/>
</dbReference>
<gene>
    <name evidence="3" type="ORF">ACFSQT_29095</name>
</gene>
<feature type="domain" description="HTH LytTR-type" evidence="2">
    <location>
        <begin position="180"/>
        <end position="282"/>
    </location>
</feature>
<dbReference type="Pfam" id="PF04397">
    <property type="entry name" value="LytTR"/>
    <property type="match status" value="1"/>
</dbReference>
<dbReference type="PANTHER" id="PTHR37299">
    <property type="entry name" value="TRANSCRIPTIONAL REGULATOR-RELATED"/>
    <property type="match status" value="1"/>
</dbReference>
<reference evidence="4" key="1">
    <citation type="journal article" date="2019" name="Int. J. Syst. Evol. Microbiol.">
        <title>The Global Catalogue of Microorganisms (GCM) 10K type strain sequencing project: providing services to taxonomists for standard genome sequencing and annotation.</title>
        <authorList>
            <consortium name="The Broad Institute Genomics Platform"/>
            <consortium name="The Broad Institute Genome Sequencing Center for Infectious Disease"/>
            <person name="Wu L."/>
            <person name="Ma J."/>
        </authorList>
    </citation>
    <scope>NUCLEOTIDE SEQUENCE [LARGE SCALE GENOMIC DNA]</scope>
    <source>
        <strain evidence="4">CGMCC 1.16226</strain>
    </source>
</reference>
<evidence type="ECO:0000259" key="2">
    <source>
        <dbReference type="PROSITE" id="PS50930"/>
    </source>
</evidence>
<evidence type="ECO:0000256" key="1">
    <source>
        <dbReference type="SAM" id="Phobius"/>
    </source>
</evidence>
<feature type="transmembrane region" description="Helical" evidence="1">
    <location>
        <begin position="21"/>
        <end position="41"/>
    </location>
</feature>
<dbReference type="PROSITE" id="PS50930">
    <property type="entry name" value="HTH_LYTTR"/>
    <property type="match status" value="1"/>
</dbReference>
<dbReference type="PIRSF" id="PIRSF031767">
    <property type="entry name" value="MHYE_LytTR"/>
    <property type="match status" value="1"/>
</dbReference>
<dbReference type="Gene3D" id="2.40.50.1020">
    <property type="entry name" value="LytTr DNA-binding domain"/>
    <property type="match status" value="1"/>
</dbReference>
<proteinExistence type="predicted"/>
<sequence length="290" mass="32402">MADMPRADKGQDLERRVLRRIFWPAAVSLAAVAVINVMTLLTEAQRAGTPLDAGIPLVLEFSSVSVLLALIPLISVFMRMVPLQPSQWLVALPLYLGMSIALSALHVLGMVTLRKALFWAFWDRSYIFFNAPLTDFLYEYRKDLLSFSVIVLICHLVRRLEEKRRDLTTAGVQSQPADRLALRSGSRTVWVDAASFEWACAAGNYVELHGGGGSRLLRMTLLGLQDLLTRSGVAVVRVHRSRIVNRAKVREVLPTRDGDFVVRLLSGTEVRGSRRYREILAVDERSGSCP</sequence>
<organism evidence="3 4">
    <name type="scientific">Mesorhizobium calcicola</name>
    <dbReference type="NCBI Taxonomy" id="1300310"/>
    <lineage>
        <taxon>Bacteria</taxon>
        <taxon>Pseudomonadati</taxon>
        <taxon>Pseudomonadota</taxon>
        <taxon>Alphaproteobacteria</taxon>
        <taxon>Hyphomicrobiales</taxon>
        <taxon>Phyllobacteriaceae</taxon>
        <taxon>Mesorhizobium</taxon>
    </lineage>
</organism>
<name>A0ABW4WKB1_9HYPH</name>
<dbReference type="PANTHER" id="PTHR37299:SF1">
    <property type="entry name" value="STAGE 0 SPORULATION PROTEIN A HOMOLOG"/>
    <property type="match status" value="1"/>
</dbReference>
<keyword evidence="1" id="KW-1133">Transmembrane helix</keyword>
<feature type="transmembrane region" description="Helical" evidence="1">
    <location>
        <begin position="53"/>
        <end position="77"/>
    </location>
</feature>
<dbReference type="EMBL" id="JBHUGY010000049">
    <property type="protein sequence ID" value="MFD2056991.1"/>
    <property type="molecule type" value="Genomic_DNA"/>
</dbReference>
<dbReference type="RefSeq" id="WP_379024619.1">
    <property type="nucleotide sequence ID" value="NZ_JBHUGY010000049.1"/>
</dbReference>
<accession>A0ABW4WKB1</accession>
<keyword evidence="4" id="KW-1185">Reference proteome</keyword>
<evidence type="ECO:0000313" key="4">
    <source>
        <dbReference type="Proteomes" id="UP001597349"/>
    </source>
</evidence>
<dbReference type="InterPro" id="IPR007492">
    <property type="entry name" value="LytTR_DNA-bd_dom"/>
</dbReference>
<evidence type="ECO:0000313" key="3">
    <source>
        <dbReference type="EMBL" id="MFD2056991.1"/>
    </source>
</evidence>
<keyword evidence="3" id="KW-0238">DNA-binding</keyword>
<dbReference type="GO" id="GO:0003677">
    <property type="term" value="F:DNA binding"/>
    <property type="evidence" value="ECO:0007669"/>
    <property type="project" value="UniProtKB-KW"/>
</dbReference>
<keyword evidence="1" id="KW-0812">Transmembrane</keyword>
<protein>
    <submittedName>
        <fullName evidence="3">LytTR family DNA-binding domain-containing protein</fullName>
    </submittedName>
</protein>
<dbReference type="SMART" id="SM00850">
    <property type="entry name" value="LytTR"/>
    <property type="match status" value="1"/>
</dbReference>